<reference evidence="1 2" key="1">
    <citation type="journal article" date="2020" name="ISME J.">
        <title>Uncovering the hidden diversity of litter-decomposition mechanisms in mushroom-forming fungi.</title>
        <authorList>
            <person name="Floudas D."/>
            <person name="Bentzer J."/>
            <person name="Ahren D."/>
            <person name="Johansson T."/>
            <person name="Persson P."/>
            <person name="Tunlid A."/>
        </authorList>
    </citation>
    <scope>NUCLEOTIDE SEQUENCE [LARGE SCALE GENOMIC DNA]</scope>
    <source>
        <strain evidence="1 2">CBS 406.79</strain>
    </source>
</reference>
<dbReference type="OrthoDB" id="2819093at2759"/>
<proteinExistence type="predicted"/>
<accession>A0A8H5M3F4</accession>
<name>A0A8H5M3F4_9AGAR</name>
<organism evidence="1 2">
    <name type="scientific">Collybiopsis confluens</name>
    <dbReference type="NCBI Taxonomy" id="2823264"/>
    <lineage>
        <taxon>Eukaryota</taxon>
        <taxon>Fungi</taxon>
        <taxon>Dikarya</taxon>
        <taxon>Basidiomycota</taxon>
        <taxon>Agaricomycotina</taxon>
        <taxon>Agaricomycetes</taxon>
        <taxon>Agaricomycetidae</taxon>
        <taxon>Agaricales</taxon>
        <taxon>Marasmiineae</taxon>
        <taxon>Omphalotaceae</taxon>
        <taxon>Collybiopsis</taxon>
    </lineage>
</organism>
<evidence type="ECO:0000313" key="1">
    <source>
        <dbReference type="EMBL" id="KAF5379865.1"/>
    </source>
</evidence>
<keyword evidence="2" id="KW-1185">Reference proteome</keyword>
<dbReference type="Proteomes" id="UP000518752">
    <property type="component" value="Unassembled WGS sequence"/>
</dbReference>
<sequence>MYSCKQIHSEFIQSIERHGGLTFEFELALVGIPYPLLFEEYYPIDREEVWLTPAVLPLCLPSQNDNLSFPQAATTCKRLHVSIKAQSELNFRWHGNGGLSWTTRSLFTMLARFLLYGPLGLFKNLGTGAEWNISNLFIDITGIGATFEDPHNGRLRTVPSGVIENVEVNLSEWLDILCRSGALSGRIHTVHLALDGEIKRYWSIEEGKSLPSAVKKDWGDYGWIITRQDIRRRPKTVPKHRKWSPISRCTLQ</sequence>
<comment type="caution">
    <text evidence="1">The sequence shown here is derived from an EMBL/GenBank/DDBJ whole genome shotgun (WGS) entry which is preliminary data.</text>
</comment>
<protein>
    <submittedName>
        <fullName evidence="1">Uncharacterized protein</fullName>
    </submittedName>
</protein>
<dbReference type="EMBL" id="JAACJN010000067">
    <property type="protein sequence ID" value="KAF5379865.1"/>
    <property type="molecule type" value="Genomic_DNA"/>
</dbReference>
<evidence type="ECO:0000313" key="2">
    <source>
        <dbReference type="Proteomes" id="UP000518752"/>
    </source>
</evidence>
<gene>
    <name evidence="1" type="ORF">D9757_007249</name>
</gene>
<dbReference type="AlphaFoldDB" id="A0A8H5M3F4"/>